<dbReference type="PROSITE" id="PS50234">
    <property type="entry name" value="VWFA"/>
    <property type="match status" value="1"/>
</dbReference>
<dbReference type="InterPro" id="IPR056861">
    <property type="entry name" value="HMCN1-like_VWA"/>
</dbReference>
<dbReference type="Pfam" id="PF25106">
    <property type="entry name" value="VWA_4"/>
    <property type="match status" value="1"/>
</dbReference>
<feature type="domain" description="VWFA" evidence="5">
    <location>
        <begin position="201"/>
        <end position="396"/>
    </location>
</feature>
<gene>
    <name evidence="6" type="ORF">JCM15548_12765</name>
</gene>
<accession>A0A0E9LZE3</accession>
<dbReference type="GO" id="GO:0005737">
    <property type="term" value="C:cytoplasm"/>
    <property type="evidence" value="ECO:0007669"/>
    <property type="project" value="TreeGrafter"/>
</dbReference>
<evidence type="ECO:0000259" key="5">
    <source>
        <dbReference type="PROSITE" id="PS50234"/>
    </source>
</evidence>
<comment type="subcellular location">
    <subcellularLocation>
        <location evidence="1">Secreted</location>
    </subcellularLocation>
</comment>
<comment type="caution">
    <text evidence="6">The sequence shown here is derived from an EMBL/GenBank/DDBJ whole genome shotgun (WGS) entry which is preliminary data.</text>
</comment>
<dbReference type="InterPro" id="IPR036465">
    <property type="entry name" value="vWFA_dom_sf"/>
</dbReference>
<dbReference type="SUPFAM" id="SSF53300">
    <property type="entry name" value="vWA-like"/>
    <property type="match status" value="1"/>
</dbReference>
<evidence type="ECO:0000256" key="2">
    <source>
        <dbReference type="ARBA" id="ARBA00022525"/>
    </source>
</evidence>
<dbReference type="GO" id="GO:0004674">
    <property type="term" value="F:protein serine/threonine kinase activity"/>
    <property type="evidence" value="ECO:0007669"/>
    <property type="project" value="TreeGrafter"/>
</dbReference>
<protein>
    <recommendedName>
        <fullName evidence="5">VWFA domain-containing protein</fullName>
    </recommendedName>
</protein>
<feature type="compositionally biased region" description="Gly residues" evidence="4">
    <location>
        <begin position="49"/>
        <end position="60"/>
    </location>
</feature>
<keyword evidence="7" id="KW-1185">Reference proteome</keyword>
<evidence type="ECO:0000313" key="7">
    <source>
        <dbReference type="Proteomes" id="UP000032900"/>
    </source>
</evidence>
<keyword evidence="3" id="KW-0732">Signal</keyword>
<dbReference type="PANTHER" id="PTHR47763:SF1">
    <property type="entry name" value="DUF659 DOMAIN-CONTAINING PROTEIN"/>
    <property type="match status" value="1"/>
</dbReference>
<feature type="compositionally biased region" description="Basic and acidic residues" evidence="4">
    <location>
        <begin position="30"/>
        <end position="40"/>
    </location>
</feature>
<dbReference type="STRING" id="1236989.JCM15548_12765"/>
<organism evidence="6 7">
    <name type="scientific">Geofilum rubicundum JCM 15548</name>
    <dbReference type="NCBI Taxonomy" id="1236989"/>
    <lineage>
        <taxon>Bacteria</taxon>
        <taxon>Pseudomonadati</taxon>
        <taxon>Bacteroidota</taxon>
        <taxon>Bacteroidia</taxon>
        <taxon>Marinilabiliales</taxon>
        <taxon>Marinilabiliaceae</taxon>
        <taxon>Geofilum</taxon>
    </lineage>
</organism>
<dbReference type="AlphaFoldDB" id="A0A0E9LZE3"/>
<proteinExistence type="predicted"/>
<evidence type="ECO:0000256" key="1">
    <source>
        <dbReference type="ARBA" id="ARBA00004613"/>
    </source>
</evidence>
<keyword evidence="2" id="KW-0964">Secreted</keyword>
<evidence type="ECO:0000256" key="3">
    <source>
        <dbReference type="ARBA" id="ARBA00022729"/>
    </source>
</evidence>
<dbReference type="RefSeq" id="WP_227625735.1">
    <property type="nucleotide sequence ID" value="NZ_BAZW01000024.1"/>
</dbReference>
<dbReference type="PROSITE" id="PS51257">
    <property type="entry name" value="PROKAR_LIPOPROTEIN"/>
    <property type="match status" value="1"/>
</dbReference>
<dbReference type="InterPro" id="IPR052969">
    <property type="entry name" value="Thr-specific_kinase-like"/>
</dbReference>
<feature type="region of interest" description="Disordered" evidence="4">
    <location>
        <begin position="29"/>
        <end position="69"/>
    </location>
</feature>
<dbReference type="PANTHER" id="PTHR47763">
    <property type="entry name" value="ALPHA-PROTEIN KINASE VWKA"/>
    <property type="match status" value="1"/>
</dbReference>
<reference evidence="6 7" key="1">
    <citation type="journal article" date="2015" name="Microbes Environ.">
        <title>Distribution and evolution of nitrogen fixation genes in the phylum bacteroidetes.</title>
        <authorList>
            <person name="Inoue J."/>
            <person name="Oshima K."/>
            <person name="Suda W."/>
            <person name="Sakamoto M."/>
            <person name="Iino T."/>
            <person name="Noda S."/>
            <person name="Hongoh Y."/>
            <person name="Hattori M."/>
            <person name="Ohkuma M."/>
        </authorList>
    </citation>
    <scope>NUCLEOTIDE SEQUENCE [LARGE SCALE GENOMIC DNA]</scope>
    <source>
        <strain evidence="6">JCM 15548</strain>
    </source>
</reference>
<dbReference type="Gene3D" id="3.40.50.410">
    <property type="entry name" value="von Willebrand factor, type A domain"/>
    <property type="match status" value="1"/>
</dbReference>
<sequence>MKLFKNMHWPFIFGFLFFLSACDGDESVTGEDKDSARTEGHFSLSDGGSSSGGSGGGSDNGNGNDNEDYAGLVTAGEWNDLENWTFWESLLNGQDYSEIPEYWQFYTNNRVAFLVNGVGGSLVNAKVEISKGGTVVGATRTDNLGRADIWLGLHQKETVTDLSAYSLKINGTVQTVNLKRFVEGVNEVTLSSSPENLSRVELAFIVDATGSMGDELEFLKADLKSVIETVESENAAIDILTGTVFYRDEGDEYVVKHSGFTTDINTTVDFIGQQVANGGGDYPEAVHTALSTAMNELQWSDNARTRIAFLILDAPPHYETAIVNDIHNSVKLAAEKGIKLIPVTASGIDKETEFLMRFLGIVTNGTYVFITNDSGIGNDHIEASVGDYDVELLNALMVRLIKKYSE</sequence>
<dbReference type="InterPro" id="IPR002035">
    <property type="entry name" value="VWF_A"/>
</dbReference>
<dbReference type="EMBL" id="BAZW01000024">
    <property type="protein sequence ID" value="GAO30491.1"/>
    <property type="molecule type" value="Genomic_DNA"/>
</dbReference>
<evidence type="ECO:0000313" key="6">
    <source>
        <dbReference type="EMBL" id="GAO30491.1"/>
    </source>
</evidence>
<name>A0A0E9LZE3_9BACT</name>
<dbReference type="Proteomes" id="UP000032900">
    <property type="component" value="Unassembled WGS sequence"/>
</dbReference>
<dbReference type="CDD" id="cd00198">
    <property type="entry name" value="vWFA"/>
    <property type="match status" value="1"/>
</dbReference>
<evidence type="ECO:0000256" key="4">
    <source>
        <dbReference type="SAM" id="MobiDB-lite"/>
    </source>
</evidence>